<protein>
    <submittedName>
        <fullName evidence="2">U4 u6 small nuclear ribonucleoprotein prp4</fullName>
    </submittedName>
</protein>
<dbReference type="InterPro" id="IPR036285">
    <property type="entry name" value="PRP4-like_sf"/>
</dbReference>
<dbReference type="AlphaFoldDB" id="I2CRQ0"/>
<dbReference type="InterPro" id="IPR014906">
    <property type="entry name" value="PRP4-like"/>
</dbReference>
<accession>I2CRQ0</accession>
<dbReference type="Gene3D" id="4.10.280.110">
    <property type="entry name" value="Pre-mRNA processing factor 4 domain"/>
    <property type="match status" value="1"/>
</dbReference>
<dbReference type="GO" id="GO:0017070">
    <property type="term" value="F:U6 snRNA binding"/>
    <property type="evidence" value="ECO:0007669"/>
    <property type="project" value="TreeGrafter"/>
</dbReference>
<sequence length="125" mass="13098">MELTGTSKEAQGRQAMLLRKLEAEKRKRGLVVPTKPSEVIDMLRDHGQPITLFGEAAADRRERLRENLVMREVDGYLASSAAVAPPVAGAGAKGGEGLLGAAPPSALAIASVDLPSKREEGPEGG</sequence>
<feature type="domain" description="Pre-mRNA processing factor 4 (PRP4)-like" evidence="1">
    <location>
        <begin position="34"/>
        <end position="83"/>
    </location>
</feature>
<gene>
    <name evidence="2" type="ORF">NGATSA_3035100</name>
</gene>
<feature type="non-terminal residue" evidence="2">
    <location>
        <position position="125"/>
    </location>
</feature>
<dbReference type="Pfam" id="PF08799">
    <property type="entry name" value="PRP4"/>
    <property type="match status" value="1"/>
</dbReference>
<reference evidence="2" key="1">
    <citation type="journal article" date="2012" name="Bioengineered">
        <title>Additional insights into the genome of the oleaginous model alga Nannochloropsis gaditana.</title>
        <authorList>
            <person name="Jinkerson R.E."/>
            <person name="Radakovits R."/>
            <person name="Posewitz M.C."/>
        </authorList>
    </citation>
    <scope>NUCLEOTIDE SEQUENCE</scope>
    <source>
        <strain evidence="2">CCMP526</strain>
    </source>
</reference>
<keyword evidence="2" id="KW-0687">Ribonucleoprotein</keyword>
<dbReference type="GO" id="GO:0030621">
    <property type="term" value="F:U4 snRNA binding"/>
    <property type="evidence" value="ECO:0007669"/>
    <property type="project" value="TreeGrafter"/>
</dbReference>
<dbReference type="PANTHER" id="PTHR19846:SF0">
    <property type="entry name" value="PRE-MRNA PROCESSING FACTOR 4"/>
    <property type="match status" value="1"/>
</dbReference>
<evidence type="ECO:0000259" key="1">
    <source>
        <dbReference type="SMART" id="SM00500"/>
    </source>
</evidence>
<dbReference type="PANTHER" id="PTHR19846">
    <property type="entry name" value="WD40 REPEAT PROTEIN"/>
    <property type="match status" value="1"/>
</dbReference>
<reference evidence="2" key="2">
    <citation type="journal article" date="2012" name="Nat. Commun.">
        <title>Draft genome sequence and genetic transformation of the oleaginous alga Nannochloropis gaditana.</title>
        <authorList>
            <person name="Radakovits R."/>
            <person name="Jinkerson R.E."/>
            <person name="Fuerstenberg S.I."/>
            <person name="Tae H."/>
            <person name="Settlage R.E."/>
            <person name="Boore J.L."/>
            <person name="Posewitz M.C."/>
        </authorList>
    </citation>
    <scope>NUCLEOTIDE SEQUENCE</scope>
    <source>
        <strain evidence="2">CCMP526</strain>
    </source>
</reference>
<dbReference type="EMBL" id="JU980520">
    <property type="protein sequence ID" value="AFJ69583.1"/>
    <property type="molecule type" value="mRNA"/>
</dbReference>
<dbReference type="GO" id="GO:0000398">
    <property type="term" value="P:mRNA splicing, via spliceosome"/>
    <property type="evidence" value="ECO:0007669"/>
    <property type="project" value="TreeGrafter"/>
</dbReference>
<evidence type="ECO:0000313" key="2">
    <source>
        <dbReference type="EMBL" id="AFJ69583.1"/>
    </source>
</evidence>
<dbReference type="GO" id="GO:0046540">
    <property type="term" value="C:U4/U6 x U5 tri-snRNP complex"/>
    <property type="evidence" value="ECO:0007669"/>
    <property type="project" value="TreeGrafter"/>
</dbReference>
<name>I2CRQ0_NANGC</name>
<proteinExistence type="evidence at transcript level"/>
<dbReference type="SUPFAM" id="SSF158230">
    <property type="entry name" value="PRP4-like"/>
    <property type="match status" value="1"/>
</dbReference>
<dbReference type="SMART" id="SM00500">
    <property type="entry name" value="SFM"/>
    <property type="match status" value="1"/>
</dbReference>
<organism evidence="2">
    <name type="scientific">Nannochloropsis gaditana (strain CCMP526)</name>
    <name type="common">Green microalga</name>
    <name type="synonym">Microchloropsis gaditana</name>
    <dbReference type="NCBI Taxonomy" id="1093141"/>
    <lineage>
        <taxon>Eukaryota</taxon>
        <taxon>Sar</taxon>
        <taxon>Stramenopiles</taxon>
        <taxon>Ochrophyta</taxon>
        <taxon>Eustigmatophyceae</taxon>
        <taxon>Eustigmatales</taxon>
        <taxon>Monodopsidaceae</taxon>
        <taxon>Nannochloropsis</taxon>
    </lineage>
</organism>